<dbReference type="InterPro" id="IPR014031">
    <property type="entry name" value="Ketoacyl_synth_C"/>
</dbReference>
<dbReference type="GO" id="GO:0004315">
    <property type="term" value="F:3-oxoacyl-[acyl-carrier-protein] synthase activity"/>
    <property type="evidence" value="ECO:0007669"/>
    <property type="project" value="TreeGrafter"/>
</dbReference>
<protein>
    <submittedName>
        <fullName evidence="6">3-oxoacyl-(Acyl-carrier-protein) synthase</fullName>
    </submittedName>
</protein>
<dbReference type="InterPro" id="IPR016039">
    <property type="entry name" value="Thiolase-like"/>
</dbReference>
<dbReference type="SUPFAM" id="SSF53901">
    <property type="entry name" value="Thiolase-like"/>
    <property type="match status" value="2"/>
</dbReference>
<dbReference type="InterPro" id="IPR014030">
    <property type="entry name" value="Ketoacyl_synth_N"/>
</dbReference>
<dbReference type="STRING" id="710685.MycrhN_0492"/>
<dbReference type="Pfam" id="PF02801">
    <property type="entry name" value="Ketoacyl-synt_C"/>
    <property type="match status" value="1"/>
</dbReference>
<dbReference type="KEGG" id="mrh:MycrhN_0492"/>
<comment type="similarity">
    <text evidence="2 4">Belongs to the thiolase-like superfamily. Beta-ketoacyl-ACP synthases family.</text>
</comment>
<dbReference type="InterPro" id="IPR020841">
    <property type="entry name" value="PKS_Beta-ketoAc_synthase_dom"/>
</dbReference>
<evidence type="ECO:0000259" key="5">
    <source>
        <dbReference type="PROSITE" id="PS52004"/>
    </source>
</evidence>
<dbReference type="UniPathway" id="UPA00915"/>
<feature type="domain" description="Ketosynthase family 3 (KS3)" evidence="5">
    <location>
        <begin position="3"/>
        <end position="392"/>
    </location>
</feature>
<evidence type="ECO:0000256" key="1">
    <source>
        <dbReference type="ARBA" id="ARBA00004796"/>
    </source>
</evidence>
<evidence type="ECO:0000313" key="6">
    <source>
        <dbReference type="EMBL" id="AEV71130.1"/>
    </source>
</evidence>
<gene>
    <name evidence="6" type="ordered locus">MycrhN_0492</name>
</gene>
<dbReference type="PANTHER" id="PTHR11712:SF347">
    <property type="entry name" value="BETA KETOACYL-ACYL CARRIER PROTEIN SYNTHASE"/>
    <property type="match status" value="1"/>
</dbReference>
<dbReference type="AlphaFoldDB" id="G8RL68"/>
<keyword evidence="7" id="KW-1185">Reference proteome</keyword>
<dbReference type="PATRIC" id="fig|710685.3.peg.494"/>
<evidence type="ECO:0000256" key="4">
    <source>
        <dbReference type="RuleBase" id="RU003694"/>
    </source>
</evidence>
<accession>G8RL68</accession>
<keyword evidence="3 4" id="KW-0808">Transferase</keyword>
<dbReference type="eggNOG" id="COG0304">
    <property type="taxonomic scope" value="Bacteria"/>
</dbReference>
<dbReference type="RefSeq" id="WP_014208950.1">
    <property type="nucleotide sequence ID" value="NC_016604.1"/>
</dbReference>
<reference evidence="6 7" key="1">
    <citation type="submission" date="2011-12" db="EMBL/GenBank/DDBJ databases">
        <title>Complete sequence of Mycobacterium rhodesiae NBB3.</title>
        <authorList>
            <consortium name="US DOE Joint Genome Institute"/>
            <person name="Lucas S."/>
            <person name="Han J."/>
            <person name="Lapidus A."/>
            <person name="Cheng J.-F."/>
            <person name="Goodwin L."/>
            <person name="Pitluck S."/>
            <person name="Peters L."/>
            <person name="Mikhailova N."/>
            <person name="Gu W."/>
            <person name="Detter J.C."/>
            <person name="Han C."/>
            <person name="Tapia R."/>
            <person name="Land M."/>
            <person name="Hauser L."/>
            <person name="Kyrpides N."/>
            <person name="Ivanova N."/>
            <person name="Pagani I."/>
            <person name="Mattes T."/>
            <person name="Holmes A."/>
            <person name="Rutledge P."/>
            <person name="Paulsen I."/>
            <person name="Coleman N."/>
            <person name="Woyke T."/>
        </authorList>
    </citation>
    <scope>NUCLEOTIDE SEQUENCE [LARGE SCALE GENOMIC DNA]</scope>
    <source>
        <strain evidence="6 7">NBB3</strain>
    </source>
</reference>
<dbReference type="GO" id="GO:0006633">
    <property type="term" value="P:fatty acid biosynthetic process"/>
    <property type="evidence" value="ECO:0007669"/>
    <property type="project" value="TreeGrafter"/>
</dbReference>
<dbReference type="EMBL" id="CP003169">
    <property type="protein sequence ID" value="AEV71130.1"/>
    <property type="molecule type" value="Genomic_DNA"/>
</dbReference>
<evidence type="ECO:0000313" key="7">
    <source>
        <dbReference type="Proteomes" id="UP000005442"/>
    </source>
</evidence>
<dbReference type="HOGENOM" id="CLU_000022_69_2_11"/>
<dbReference type="Gene3D" id="3.40.47.10">
    <property type="match status" value="1"/>
</dbReference>
<dbReference type="Pfam" id="PF00109">
    <property type="entry name" value="ketoacyl-synt"/>
    <property type="match status" value="1"/>
</dbReference>
<evidence type="ECO:0000256" key="3">
    <source>
        <dbReference type="ARBA" id="ARBA00022679"/>
    </source>
</evidence>
<evidence type="ECO:0000256" key="2">
    <source>
        <dbReference type="ARBA" id="ARBA00008467"/>
    </source>
</evidence>
<sequence length="396" mass="41347">MSNNATDIVGLGVVSGYGWGRDTFWEGLSSGKPAARLIGGYGEDHTESAWLALVPEGGDPDDGEGLFGRAFMATAREAVADAKARGWVPGARVGVISVGCFNDMYGWTEFSAGRARRSRDFVRVLPSTPVSMFMHEFGFHGPSLMVSATCASTNNALLVAKLWLDADKVDDVVVVAADLSFTPEIVAGFTRLGAAAVDIEPLDACRPFQEGGKGFGPGEAAVGFVMSSRQLAGFVTVSRATPYAALLGGAMTSDGHHATGMDPEHVEVIRCVAEAIDDAGVDPAEVRYLNAHGTGTQQCTDAEIHFLDEVFGPRLPHIYALKPLVGHCLAGAGAIELAGTLMGYEHKQVPASRIVSTAHPRLLDGLTPLEGGLTLKTSMGMGGYNSAVVIGPAAAI</sequence>
<comment type="pathway">
    <text evidence="1">Lipid metabolism; mycolic acid biosynthesis.</text>
</comment>
<organism evidence="6 7">
    <name type="scientific">Mycolicibacterium rhodesiae (strain NBB3)</name>
    <name type="common">Mycobacterium rhodesiae</name>
    <dbReference type="NCBI Taxonomy" id="710685"/>
    <lineage>
        <taxon>Bacteria</taxon>
        <taxon>Bacillati</taxon>
        <taxon>Actinomycetota</taxon>
        <taxon>Actinomycetes</taxon>
        <taxon>Mycobacteriales</taxon>
        <taxon>Mycobacteriaceae</taxon>
        <taxon>Mycolicibacterium</taxon>
    </lineage>
</organism>
<dbReference type="OrthoDB" id="9808669at2"/>
<dbReference type="PROSITE" id="PS52004">
    <property type="entry name" value="KS3_2"/>
    <property type="match status" value="1"/>
</dbReference>
<dbReference type="SMART" id="SM00825">
    <property type="entry name" value="PKS_KS"/>
    <property type="match status" value="1"/>
</dbReference>
<dbReference type="PANTHER" id="PTHR11712">
    <property type="entry name" value="POLYKETIDE SYNTHASE-RELATED"/>
    <property type="match status" value="1"/>
</dbReference>
<name>G8RL68_MYCRN</name>
<proteinExistence type="inferred from homology"/>
<dbReference type="Proteomes" id="UP000005442">
    <property type="component" value="Chromosome"/>
</dbReference>
<dbReference type="InterPro" id="IPR000794">
    <property type="entry name" value="Beta-ketoacyl_synthase"/>
</dbReference>